<accession>A0ABP0RQE2</accession>
<evidence type="ECO:0000313" key="1">
    <source>
        <dbReference type="EMBL" id="CAK9102852.1"/>
    </source>
</evidence>
<comment type="caution">
    <text evidence="1">The sequence shown here is derived from an EMBL/GenBank/DDBJ whole genome shotgun (WGS) entry which is preliminary data.</text>
</comment>
<protein>
    <recommendedName>
        <fullName evidence="3">CRAL-TRIO domain-containing protein</fullName>
    </recommendedName>
</protein>
<proteinExistence type="predicted"/>
<dbReference type="Proteomes" id="UP001642484">
    <property type="component" value="Unassembled WGS sequence"/>
</dbReference>
<evidence type="ECO:0000313" key="2">
    <source>
        <dbReference type="Proteomes" id="UP001642484"/>
    </source>
</evidence>
<name>A0ABP0RQE2_9DINO</name>
<organism evidence="1 2">
    <name type="scientific">Durusdinium trenchii</name>
    <dbReference type="NCBI Taxonomy" id="1381693"/>
    <lineage>
        <taxon>Eukaryota</taxon>
        <taxon>Sar</taxon>
        <taxon>Alveolata</taxon>
        <taxon>Dinophyceae</taxon>
        <taxon>Suessiales</taxon>
        <taxon>Symbiodiniaceae</taxon>
        <taxon>Durusdinium</taxon>
    </lineage>
</organism>
<evidence type="ECO:0008006" key="3">
    <source>
        <dbReference type="Google" id="ProtNLM"/>
    </source>
</evidence>
<feature type="non-terminal residue" evidence="1">
    <location>
        <position position="1"/>
    </location>
</feature>
<reference evidence="1 2" key="1">
    <citation type="submission" date="2024-02" db="EMBL/GenBank/DDBJ databases">
        <authorList>
            <person name="Chen Y."/>
            <person name="Shah S."/>
            <person name="Dougan E. K."/>
            <person name="Thang M."/>
            <person name="Chan C."/>
        </authorList>
    </citation>
    <scope>NUCLEOTIDE SEQUENCE [LARGE SCALE GENOMIC DNA]</scope>
</reference>
<dbReference type="EMBL" id="CAXAMN010026428">
    <property type="protein sequence ID" value="CAK9102852.1"/>
    <property type="molecule type" value="Genomic_DNA"/>
</dbReference>
<keyword evidence="2" id="KW-1185">Reference proteome</keyword>
<gene>
    <name evidence="1" type="ORF">CCMP2556_LOCUS48377</name>
</gene>
<sequence length="297" mass="32179">VVFAIVSVTPHKKLSEAVLGDAILKFYEIENLIPTGVQRVALEPWCAKMAFASRKLVQRFRPLFFETPHNAKNDMLKKLKARLVDAGVVPDRDEKPNLKREASAEDVEAIQPKGFDWGALAAVVAKHKATEATGKQVIAACVARGGIPDEDAPGDEASMRFWCSISTSESSTDRSTMSAQVQAQVRPQDLIPTLTMAPDVSAPSVSLPDPVGMVRNQGGGVAKAKPKPKSAPLSQMALAGKTLDEKVSLARGEVRKELTALNALHLDSTDFEQMQSQRAEIEMHITTMKGDHARTGF</sequence>